<keyword evidence="4" id="KW-1185">Reference proteome</keyword>
<accession>A0ABD4SX92</accession>
<keyword evidence="2" id="KW-0472">Membrane</keyword>
<sequence>MYKALLQKKKWKNLGFSQEGGFSMVDLMVGAGLTMVLVAGSGGAIASMLDSSTTANAKSERRVEMNRALDFITTEVNRSSNLVQTPTLPTGLVNKLAEVSSEIDVSSVTPVLQLNLPGGSDPVTYFTATPKSGTWKGPKVLFRWGANFDQAGTYIDPANSANWKPLALLDRLDTFSASVSGDSVQLKPVGQIQKLLGRTESYQITSNASTKNKRVAPPSFQAVGGAGASIAKLFTITNGNVIVDQASTLKVEFLGGDITCGAGGPTIPTLAKVNVSGESNSGWISPTGTLSYDVSPSTTLNIEGWAKGNNSSGGCKNHNMKFNSEGDQGSQVLTLVDGDTVPEFRPLPGQRTIDTFLEPYIDSTTGKVSIAPNEVIFLFEMGTTNSGSQAYDMQDMVVLATISPTNTSTSSSSSPSTTSSSTTSGSTTSSSTTSGSTTSSSTTSGSTTSGSTTSGSTTSGSITSGSSNSSETSSNPGPTPNSNSTTSSSKTQNSSSNQKCNNGLGNGSENCTPGNARPNDEIVRDALGNVICTPAPGNPCTQASKSVGGNNNKKK</sequence>
<evidence type="ECO:0000313" key="3">
    <source>
        <dbReference type="EMBL" id="MCM1981287.1"/>
    </source>
</evidence>
<keyword evidence="2" id="KW-1133">Transmembrane helix</keyword>
<evidence type="ECO:0000256" key="1">
    <source>
        <dbReference type="SAM" id="MobiDB-lite"/>
    </source>
</evidence>
<organism evidence="3 4">
    <name type="scientific">Lyngbya confervoides BDU141951</name>
    <dbReference type="NCBI Taxonomy" id="1574623"/>
    <lineage>
        <taxon>Bacteria</taxon>
        <taxon>Bacillati</taxon>
        <taxon>Cyanobacteriota</taxon>
        <taxon>Cyanophyceae</taxon>
        <taxon>Oscillatoriophycideae</taxon>
        <taxon>Oscillatoriales</taxon>
        <taxon>Microcoleaceae</taxon>
        <taxon>Lyngbya</taxon>
    </lineage>
</organism>
<feature type="region of interest" description="Disordered" evidence="1">
    <location>
        <begin position="534"/>
        <end position="555"/>
    </location>
</feature>
<feature type="region of interest" description="Disordered" evidence="1">
    <location>
        <begin position="404"/>
        <end position="520"/>
    </location>
</feature>
<feature type="transmembrane region" description="Helical" evidence="2">
    <location>
        <begin position="21"/>
        <end position="49"/>
    </location>
</feature>
<keyword evidence="2" id="KW-0812">Transmembrane</keyword>
<dbReference type="AlphaFoldDB" id="A0ABD4SX92"/>
<feature type="compositionally biased region" description="Low complexity" evidence="1">
    <location>
        <begin position="404"/>
        <end position="497"/>
    </location>
</feature>
<name>A0ABD4SX92_9CYAN</name>
<protein>
    <submittedName>
        <fullName evidence="3">Uncharacterized protein</fullName>
    </submittedName>
</protein>
<reference evidence="3 4" key="1">
    <citation type="journal article" date="2015" name="Genome Announc.">
        <title>Draft Genome Sequence of Filamentous Marine Cyanobacterium Lyngbya confervoides Strain BDU141951.</title>
        <authorList>
            <person name="Chandrababunaidu M.M."/>
            <person name="Sen D."/>
            <person name="Tripathy S."/>
        </authorList>
    </citation>
    <scope>NUCLEOTIDE SEQUENCE [LARGE SCALE GENOMIC DNA]</scope>
    <source>
        <strain evidence="3 4">BDU141951</strain>
    </source>
</reference>
<comment type="caution">
    <text evidence="3">The sequence shown here is derived from an EMBL/GenBank/DDBJ whole genome shotgun (WGS) entry which is preliminary data.</text>
</comment>
<gene>
    <name evidence="3" type="ORF">QQ91_0000360</name>
</gene>
<evidence type="ECO:0000256" key="2">
    <source>
        <dbReference type="SAM" id="Phobius"/>
    </source>
</evidence>
<feature type="compositionally biased region" description="Polar residues" evidence="1">
    <location>
        <begin position="539"/>
        <end position="549"/>
    </location>
</feature>
<evidence type="ECO:0000313" key="4">
    <source>
        <dbReference type="Proteomes" id="UP000031561"/>
    </source>
</evidence>
<feature type="compositionally biased region" description="Polar residues" evidence="1">
    <location>
        <begin position="498"/>
        <end position="513"/>
    </location>
</feature>
<proteinExistence type="predicted"/>
<dbReference type="Proteomes" id="UP000031561">
    <property type="component" value="Unassembled WGS sequence"/>
</dbReference>
<dbReference type="EMBL" id="JTHE03000004">
    <property type="protein sequence ID" value="MCM1981287.1"/>
    <property type="molecule type" value="Genomic_DNA"/>
</dbReference>
<dbReference type="RefSeq" id="WP_166278548.1">
    <property type="nucleotide sequence ID" value="NZ_JTHE03000004.1"/>
</dbReference>